<dbReference type="PROSITE" id="PS50082">
    <property type="entry name" value="WD_REPEATS_2"/>
    <property type="match status" value="2"/>
</dbReference>
<evidence type="ECO:0000256" key="4">
    <source>
        <dbReference type="ARBA" id="ARBA00022737"/>
    </source>
</evidence>
<name>A0A2T0FDN5_9ASCO</name>
<gene>
    <name evidence="9" type="ORF">B9G98_00700</name>
</gene>
<dbReference type="InterPro" id="IPR049566">
    <property type="entry name" value="WDR59_RTC1-like_RING_Znf"/>
</dbReference>
<evidence type="ECO:0000256" key="3">
    <source>
        <dbReference type="ARBA" id="ARBA00022574"/>
    </source>
</evidence>
<keyword evidence="5" id="KW-0479">Metal-binding</keyword>
<dbReference type="GO" id="GO:0034198">
    <property type="term" value="P:cellular response to amino acid starvation"/>
    <property type="evidence" value="ECO:0007669"/>
    <property type="project" value="TreeGrafter"/>
</dbReference>
<dbReference type="RefSeq" id="XP_024663026.1">
    <property type="nucleotide sequence ID" value="XM_024807258.1"/>
</dbReference>
<dbReference type="InterPro" id="IPR015943">
    <property type="entry name" value="WD40/YVTN_repeat-like_dom_sf"/>
</dbReference>
<dbReference type="GO" id="GO:0008270">
    <property type="term" value="F:zinc ion binding"/>
    <property type="evidence" value="ECO:0007669"/>
    <property type="project" value="UniProtKB-KW"/>
</dbReference>
<dbReference type="SUPFAM" id="SSF50978">
    <property type="entry name" value="WD40 repeat-like"/>
    <property type="match status" value="1"/>
</dbReference>
<keyword evidence="2" id="KW-0926">Vacuole</keyword>
<keyword evidence="10" id="KW-1185">Reference proteome</keyword>
<dbReference type="PANTHER" id="PTHR46170">
    <property type="entry name" value="GATOR COMPLEX PROTEIN WDR59"/>
    <property type="match status" value="1"/>
</dbReference>
<feature type="compositionally biased region" description="Polar residues" evidence="7">
    <location>
        <begin position="870"/>
        <end position="934"/>
    </location>
</feature>
<proteinExistence type="predicted"/>
<dbReference type="InterPro" id="IPR049567">
    <property type="entry name" value="WDR59-like"/>
</dbReference>
<dbReference type="AlphaFoldDB" id="A0A2T0FDN5"/>
<feature type="region of interest" description="Disordered" evidence="7">
    <location>
        <begin position="654"/>
        <end position="680"/>
    </location>
</feature>
<dbReference type="GO" id="GO:0005774">
    <property type="term" value="C:vacuolar membrane"/>
    <property type="evidence" value="ECO:0007669"/>
    <property type="project" value="TreeGrafter"/>
</dbReference>
<dbReference type="InterPro" id="IPR001841">
    <property type="entry name" value="Znf_RING"/>
</dbReference>
<feature type="region of interest" description="Disordered" evidence="7">
    <location>
        <begin position="961"/>
        <end position="993"/>
    </location>
</feature>
<dbReference type="Gene3D" id="2.130.10.10">
    <property type="entry name" value="YVTN repeat-like/Quinoprotein amine dehydrogenase"/>
    <property type="match status" value="1"/>
</dbReference>
<reference evidence="9 10" key="1">
    <citation type="submission" date="2017-04" db="EMBL/GenBank/DDBJ databases">
        <title>Genome sequencing of [Candida] sorbophila.</title>
        <authorList>
            <person name="Ahn J.O."/>
        </authorList>
    </citation>
    <scope>NUCLEOTIDE SEQUENCE [LARGE SCALE GENOMIC DNA]</scope>
    <source>
        <strain evidence="9 10">DS02</strain>
    </source>
</reference>
<dbReference type="GO" id="GO:0035591">
    <property type="term" value="F:signaling adaptor activity"/>
    <property type="evidence" value="ECO:0007669"/>
    <property type="project" value="TreeGrafter"/>
</dbReference>
<dbReference type="OrthoDB" id="311712at2759"/>
<dbReference type="PROSITE" id="PS50089">
    <property type="entry name" value="ZF_RING_2"/>
    <property type="match status" value="1"/>
</dbReference>
<evidence type="ECO:0000259" key="8">
    <source>
        <dbReference type="PROSITE" id="PS50089"/>
    </source>
</evidence>
<dbReference type="Pfam" id="PF17120">
    <property type="entry name" value="zf-RING_16"/>
    <property type="match status" value="1"/>
</dbReference>
<dbReference type="EMBL" id="NDIQ01000001">
    <property type="protein sequence ID" value="PRT53080.1"/>
    <property type="molecule type" value="Genomic_DNA"/>
</dbReference>
<dbReference type="SMART" id="SM00320">
    <property type="entry name" value="WD40"/>
    <property type="match status" value="5"/>
</dbReference>
<organism evidence="9 10">
    <name type="scientific">Wickerhamiella sorbophila</name>
    <dbReference type="NCBI Taxonomy" id="45607"/>
    <lineage>
        <taxon>Eukaryota</taxon>
        <taxon>Fungi</taxon>
        <taxon>Dikarya</taxon>
        <taxon>Ascomycota</taxon>
        <taxon>Saccharomycotina</taxon>
        <taxon>Dipodascomycetes</taxon>
        <taxon>Dipodascales</taxon>
        <taxon>Trichomonascaceae</taxon>
        <taxon>Wickerhamiella</taxon>
    </lineage>
</organism>
<accession>A0A2T0FDN5</accession>
<dbReference type="InterPro" id="IPR019775">
    <property type="entry name" value="WD40_repeat_CS"/>
</dbReference>
<comment type="subcellular location">
    <subcellularLocation>
        <location evidence="1">Vacuole</location>
    </subcellularLocation>
</comment>
<protein>
    <submittedName>
        <fullName evidence="9">Maintenance of telomere capping protein 5</fullName>
    </submittedName>
</protein>
<feature type="compositionally biased region" description="Polar residues" evidence="7">
    <location>
        <begin position="976"/>
        <end position="988"/>
    </location>
</feature>
<evidence type="ECO:0000256" key="5">
    <source>
        <dbReference type="PROSITE-ProRule" id="PRU00175"/>
    </source>
</evidence>
<evidence type="ECO:0000256" key="1">
    <source>
        <dbReference type="ARBA" id="ARBA00004116"/>
    </source>
</evidence>
<feature type="region of interest" description="Disordered" evidence="7">
    <location>
        <begin position="862"/>
        <end position="943"/>
    </location>
</feature>
<dbReference type="STRING" id="45607.A0A2T0FDN5"/>
<keyword evidence="4" id="KW-0677">Repeat</keyword>
<dbReference type="GO" id="GO:0035859">
    <property type="term" value="C:Seh1-associated complex"/>
    <property type="evidence" value="ECO:0007669"/>
    <property type="project" value="TreeGrafter"/>
</dbReference>
<dbReference type="CDD" id="cd16488">
    <property type="entry name" value="mRING-H2-C3H3C2_Mio-like"/>
    <property type="match status" value="1"/>
</dbReference>
<evidence type="ECO:0000256" key="7">
    <source>
        <dbReference type="SAM" id="MobiDB-lite"/>
    </source>
</evidence>
<feature type="compositionally biased region" description="Low complexity" evidence="7">
    <location>
        <begin position="665"/>
        <end position="678"/>
    </location>
</feature>
<evidence type="ECO:0000313" key="10">
    <source>
        <dbReference type="Proteomes" id="UP000238350"/>
    </source>
</evidence>
<dbReference type="InterPro" id="IPR036322">
    <property type="entry name" value="WD40_repeat_dom_sf"/>
</dbReference>
<keyword evidence="5" id="KW-0862">Zinc</keyword>
<dbReference type="GeneID" id="36514449"/>
<evidence type="ECO:0000256" key="6">
    <source>
        <dbReference type="PROSITE-ProRule" id="PRU00221"/>
    </source>
</evidence>
<keyword evidence="3 6" id="KW-0853">WD repeat</keyword>
<evidence type="ECO:0000256" key="2">
    <source>
        <dbReference type="ARBA" id="ARBA00022554"/>
    </source>
</evidence>
<dbReference type="Proteomes" id="UP000238350">
    <property type="component" value="Unassembled WGS sequence"/>
</dbReference>
<dbReference type="PROSITE" id="PS50294">
    <property type="entry name" value="WD_REPEATS_REGION"/>
    <property type="match status" value="2"/>
</dbReference>
<dbReference type="Pfam" id="PF00400">
    <property type="entry name" value="WD40"/>
    <property type="match status" value="2"/>
</dbReference>
<dbReference type="PROSITE" id="PS00678">
    <property type="entry name" value="WD_REPEATS_1"/>
    <property type="match status" value="2"/>
</dbReference>
<keyword evidence="5" id="KW-0863">Zinc-finger</keyword>
<dbReference type="GO" id="GO:1904263">
    <property type="term" value="P:positive regulation of TORC1 signaling"/>
    <property type="evidence" value="ECO:0007669"/>
    <property type="project" value="TreeGrafter"/>
</dbReference>
<feature type="repeat" description="WD" evidence="6">
    <location>
        <begin position="96"/>
        <end position="138"/>
    </location>
</feature>
<dbReference type="InterPro" id="IPR001680">
    <property type="entry name" value="WD40_rpt"/>
</dbReference>
<feature type="domain" description="RING-type" evidence="8">
    <location>
        <begin position="1093"/>
        <end position="1132"/>
    </location>
</feature>
<dbReference type="PANTHER" id="PTHR46170:SF1">
    <property type="entry name" value="GATOR COMPLEX PROTEIN WDR59"/>
    <property type="match status" value="1"/>
</dbReference>
<feature type="repeat" description="WD" evidence="6">
    <location>
        <begin position="183"/>
        <end position="217"/>
    </location>
</feature>
<comment type="caution">
    <text evidence="9">The sequence shown here is derived from an EMBL/GenBank/DDBJ whole genome shotgun (WGS) entry which is preliminary data.</text>
</comment>
<evidence type="ECO:0000313" key="9">
    <source>
        <dbReference type="EMBL" id="PRT53080.1"/>
    </source>
</evidence>
<sequence>MTSRLSIKVDAGVGAFSVSPSGRDIALASQNGIHILDLEAPFSPPRWLPLHTIWEVADIQWCYHPSHPTWIVSTSNQKAILWNLALPSHRAIEHVLHGHNRAITDINFSILRRDVLATCSVDTRVLVWDTRNTTKPAIKFADFDAGATQVRWNKINQHVLASAHHRRIVVWDDRRNNIPLYNIEAHTGQVNGLDWEFKSANRILSCSTDREVKVWDLTPGTAEPITDIVTTFPVWRAKYMPRGPGCLIAPLRGGGNSAYLVDLKDAGSKAKLPAITKLTFDGHSEPIKELGLRRQGDGFELVTLSKDHHLNLWPITREDLTLVEFPVEEMPPFPRRDVTFHDEPEMPTRRVSASNDSFKPLVIRDETHRTGNGHLDWISRVQLVSNVDVDKEVLQDAHVNLSKEVTRMGTKFPKLHFENIDLATGTCTLTLRGPWAPKEELTTLRVTFMFPPDYPQSPLAVALEEHLSIEPQKFAGLEAHLKEATAALAQHSQGSFEYCLRYLMGDRVSLDFLVQDAALDRLVFSALSDSDNGHSDNSSYADDFMFAEGSGQAPIALAAEEGFISKPQIDSTPLPKQCGAVWTPHGQLLCFFNHNKAKPSYQTPLPLDRIFAGEDSDSEDVYESDSDEFMIDDPARHNWSSAAVKLTTMLHANGPINGSGRRDSLGTGSQTSLSGHTSNTGPRNHIVTIDFSYLIPSSIELAKEYSLDLGRDPVELATANAEAAEKAGRPFDAYLWRFVLYLTTSDELFDPTVMFTGFSAFVLREPIWDWTGSPFGGFTVGQELAEYLERTQNLQLLGSLSLLFVEVCYGPYRGYPTIPVLRDRTDGQRDSGEKVYYMDMAANAPAGAGIDVKIKTNEPKIQVSMEREPLTTQMRAEPSPTINLSATPNLNNNLSSGTSCSDTPSPSRTQVVGLSQTESATCAPSHGSGPNTPYGSHPRSFSEHEVGSNLGFFDYASSRPRLSRNRSSESGARSEPGSTHGSSSTIPTLNRPGGEIVRTSIRLVTKAPYSNECIGDFMSSDDYEAIFIGWQQAFMRYRILYARLLEQWGLHDKRLEMLKHNYYQNRKYRPQAQKVDEFQAIVELVGEGNNRQCGFCERSVMKQFIQCSNCNHILHHQCSDEWWGGNQGDECPSGCGCKCIDYI</sequence>